<dbReference type="EMBL" id="BOOK01000023">
    <property type="protein sequence ID" value="GII01360.1"/>
    <property type="molecule type" value="Genomic_DNA"/>
</dbReference>
<dbReference type="AlphaFoldDB" id="A0A8J3WTL3"/>
<accession>A0A8J3WTL3</accession>
<protein>
    <submittedName>
        <fullName evidence="1">Uncharacterized protein</fullName>
    </submittedName>
</protein>
<evidence type="ECO:0000313" key="2">
    <source>
        <dbReference type="Proteomes" id="UP000634476"/>
    </source>
</evidence>
<organism evidence="1 2">
    <name type="scientific">Planobispora takensis</name>
    <dbReference type="NCBI Taxonomy" id="1367882"/>
    <lineage>
        <taxon>Bacteria</taxon>
        <taxon>Bacillati</taxon>
        <taxon>Actinomycetota</taxon>
        <taxon>Actinomycetes</taxon>
        <taxon>Streptosporangiales</taxon>
        <taxon>Streptosporangiaceae</taxon>
        <taxon>Planobispora</taxon>
    </lineage>
</organism>
<reference evidence="1" key="1">
    <citation type="submission" date="2021-01" db="EMBL/GenBank/DDBJ databases">
        <title>Whole genome shotgun sequence of Planobispora takensis NBRC 109077.</title>
        <authorList>
            <person name="Komaki H."/>
            <person name="Tamura T."/>
        </authorList>
    </citation>
    <scope>NUCLEOTIDE SEQUENCE</scope>
    <source>
        <strain evidence="1">NBRC 109077</strain>
    </source>
</reference>
<evidence type="ECO:0000313" key="1">
    <source>
        <dbReference type="EMBL" id="GII01360.1"/>
    </source>
</evidence>
<dbReference type="Proteomes" id="UP000634476">
    <property type="component" value="Unassembled WGS sequence"/>
</dbReference>
<gene>
    <name evidence="1" type="ORF">Pta02_33680</name>
</gene>
<keyword evidence="2" id="KW-1185">Reference proteome</keyword>
<name>A0A8J3WTL3_9ACTN</name>
<comment type="caution">
    <text evidence="1">The sequence shown here is derived from an EMBL/GenBank/DDBJ whole genome shotgun (WGS) entry which is preliminary data.</text>
</comment>
<proteinExistence type="predicted"/>
<sequence>MNAAAWQGPSGDILGHCVPIQQFVARSDRAVLVLQHVLAFPEGCSLCLRLVMRRGPLDEAAWQGLCASLDGGYSAAPGLAATDTGLKFGVRLPDGSRATTAENAFRGWAHPTDRPQPPMLVEAEGGAAYDDRSYRGDRQLWLWPLPPPGPFEFVVEWQDLGIGTTAVTLDGSAVVRAAEQAVPYWP</sequence>
<dbReference type="RefSeq" id="WP_203875740.1">
    <property type="nucleotide sequence ID" value="NZ_BOOK01000023.1"/>
</dbReference>